<accession>A0A1H3R703</accession>
<reference evidence="1 2" key="1">
    <citation type="submission" date="2016-10" db="EMBL/GenBank/DDBJ databases">
        <authorList>
            <person name="Varghese N."/>
            <person name="Submissions S."/>
        </authorList>
    </citation>
    <scope>NUCLEOTIDE SEQUENCE [LARGE SCALE GENOMIC DNA]</scope>
    <source>
        <strain evidence="1 2">DSM 17997</strain>
    </source>
</reference>
<dbReference type="EMBL" id="FNQC01000007">
    <property type="protein sequence ID" value="SDZ21041.1"/>
    <property type="molecule type" value="Genomic_DNA"/>
</dbReference>
<evidence type="ECO:0000313" key="2">
    <source>
        <dbReference type="Proteomes" id="UP000199663"/>
    </source>
</evidence>
<organism evidence="1 2">
    <name type="scientific">Rhodonellum ikkaensis</name>
    <dbReference type="NCBI Taxonomy" id="336829"/>
    <lineage>
        <taxon>Bacteria</taxon>
        <taxon>Pseudomonadati</taxon>
        <taxon>Bacteroidota</taxon>
        <taxon>Cytophagia</taxon>
        <taxon>Cytophagales</taxon>
        <taxon>Cytophagaceae</taxon>
        <taxon>Rhodonellum</taxon>
    </lineage>
</organism>
<comment type="caution">
    <text evidence="1">The sequence shown here is derived from an EMBL/GenBank/DDBJ whole genome shotgun (WGS) entry which is preliminary data.</text>
</comment>
<proteinExistence type="predicted"/>
<name>A0A1H3R703_9BACT</name>
<sequence length="41" mass="4711">MVNELNAAKRLILKHFEFGIGILMHIPGLKYPNKNLIHLNV</sequence>
<gene>
    <name evidence="1" type="ORF">SAMN05444412_107212</name>
</gene>
<dbReference type="Proteomes" id="UP000199663">
    <property type="component" value="Unassembled WGS sequence"/>
</dbReference>
<protein>
    <submittedName>
        <fullName evidence="1">Uncharacterized protein</fullName>
    </submittedName>
</protein>
<keyword evidence="2" id="KW-1185">Reference proteome</keyword>
<evidence type="ECO:0000313" key="1">
    <source>
        <dbReference type="EMBL" id="SDZ21041.1"/>
    </source>
</evidence>